<feature type="domain" description="Ig-like" evidence="3">
    <location>
        <begin position="272"/>
        <end position="365"/>
    </location>
</feature>
<name>A0A0N5D5P5_THECL</name>
<dbReference type="EMBL" id="UYYF01004615">
    <property type="protein sequence ID" value="VDN05874.1"/>
    <property type="molecule type" value="Genomic_DNA"/>
</dbReference>
<dbReference type="Pfam" id="PF07679">
    <property type="entry name" value="I-set"/>
    <property type="match status" value="1"/>
</dbReference>
<dbReference type="PANTHER" id="PTHR44170:SF56">
    <property type="entry name" value="FIBRONECTIN TYPE-III DOMAIN-CONTAINING PROTEIN"/>
    <property type="match status" value="1"/>
</dbReference>
<dbReference type="InterPro" id="IPR036116">
    <property type="entry name" value="FN3_sf"/>
</dbReference>
<feature type="domain" description="Ig-like" evidence="3">
    <location>
        <begin position="72"/>
        <end position="169"/>
    </location>
</feature>
<dbReference type="InterPro" id="IPR013783">
    <property type="entry name" value="Ig-like_fold"/>
</dbReference>
<evidence type="ECO:0000256" key="2">
    <source>
        <dbReference type="ARBA" id="ARBA00023157"/>
    </source>
</evidence>
<dbReference type="AlphaFoldDB" id="A0A0N5D5P5"/>
<dbReference type="OrthoDB" id="9355041at2759"/>
<feature type="domain" description="Fibronectin type-III" evidence="4">
    <location>
        <begin position="369"/>
        <end position="480"/>
    </location>
</feature>
<dbReference type="Proteomes" id="UP000276776">
    <property type="component" value="Unassembled WGS sequence"/>
</dbReference>
<evidence type="ECO:0000256" key="1">
    <source>
        <dbReference type="ARBA" id="ARBA00022737"/>
    </source>
</evidence>
<evidence type="ECO:0000313" key="7">
    <source>
        <dbReference type="WBParaSite" id="TCLT_0000833401-mRNA-1"/>
    </source>
</evidence>
<dbReference type="OMA" id="FRISCIC"/>
<evidence type="ECO:0000259" key="3">
    <source>
        <dbReference type="PROSITE" id="PS50835"/>
    </source>
</evidence>
<dbReference type="PROSITE" id="PS50835">
    <property type="entry name" value="IG_LIKE"/>
    <property type="match status" value="2"/>
</dbReference>
<reference evidence="5 6" key="2">
    <citation type="submission" date="2018-11" db="EMBL/GenBank/DDBJ databases">
        <authorList>
            <consortium name="Pathogen Informatics"/>
        </authorList>
    </citation>
    <scope>NUCLEOTIDE SEQUENCE [LARGE SCALE GENOMIC DNA]</scope>
</reference>
<dbReference type="InterPro" id="IPR003961">
    <property type="entry name" value="FN3_dom"/>
</dbReference>
<dbReference type="SMART" id="SM00409">
    <property type="entry name" value="IG"/>
    <property type="match status" value="2"/>
</dbReference>
<dbReference type="PROSITE" id="PS50853">
    <property type="entry name" value="FN3"/>
    <property type="match status" value="1"/>
</dbReference>
<gene>
    <name evidence="5" type="ORF">TCLT_LOCUS8323</name>
</gene>
<dbReference type="GO" id="GO:0098609">
    <property type="term" value="P:cell-cell adhesion"/>
    <property type="evidence" value="ECO:0007669"/>
    <property type="project" value="TreeGrafter"/>
</dbReference>
<sequence>MTKPNRPAIGSSNHYNSHSCFAVAVALHLSPCLLIAWCVFECQHEYLVSLVDYLVVDVGAEVRSSNSLRLEPAPLNSSRYLVRKGQKFRISCICQEKSINCQYLTWRNEFGRKIDGESSNSLFTVELKEHGSGYKKLSLVFTQIAERDTGFYKCVAENSQMITGEWEIELIVLDKVRWKESNDVVGGMLGESLTIDCGATGNPPPETHITNHDGLPLSETLFIFAGTEVTIKKLTKEYQDIAIKCLAVQEFAQYDVTVVEQHEIRLDIWSSPEFNTSLVERFVILDQLSAAICCNVTRSNPPAKYFRYLKNGEELRNSSKHVISISTSNQSACLTILSTTEYDLGEYRCEVSNGKSKARQTIVVREATPPSEVRVSLQNVGMTYAVWKIEKALDEQLPIQRYIIEYIKKSILDQGHDRNNEDNRIWFTHAIKMDVHLNEDGLYEIGGLHQGTTYIFRFTAENEAGTGETVTVTMKTTSKIRPSKLSSSGSSIFQIFTTIILCFHAFRFMLIP</sequence>
<evidence type="ECO:0000313" key="5">
    <source>
        <dbReference type="EMBL" id="VDN05874.1"/>
    </source>
</evidence>
<proteinExistence type="predicted"/>
<dbReference type="InterPro" id="IPR007110">
    <property type="entry name" value="Ig-like_dom"/>
</dbReference>
<reference evidence="7" key="1">
    <citation type="submission" date="2017-02" db="UniProtKB">
        <authorList>
            <consortium name="WormBaseParasite"/>
        </authorList>
    </citation>
    <scope>IDENTIFICATION</scope>
</reference>
<dbReference type="SUPFAM" id="SSF49265">
    <property type="entry name" value="Fibronectin type III"/>
    <property type="match status" value="1"/>
</dbReference>
<organism evidence="7">
    <name type="scientific">Thelazia callipaeda</name>
    <name type="common">Oriental eyeworm</name>
    <name type="synonym">Parasitic nematode</name>
    <dbReference type="NCBI Taxonomy" id="103827"/>
    <lineage>
        <taxon>Eukaryota</taxon>
        <taxon>Metazoa</taxon>
        <taxon>Ecdysozoa</taxon>
        <taxon>Nematoda</taxon>
        <taxon>Chromadorea</taxon>
        <taxon>Rhabditida</taxon>
        <taxon>Spirurina</taxon>
        <taxon>Spiruromorpha</taxon>
        <taxon>Thelazioidea</taxon>
        <taxon>Thelaziidae</taxon>
        <taxon>Thelazia</taxon>
    </lineage>
</organism>
<protein>
    <submittedName>
        <fullName evidence="7">Ig-like domain-containing protein</fullName>
    </submittedName>
</protein>
<keyword evidence="1" id="KW-0677">Repeat</keyword>
<dbReference type="CDD" id="cd00063">
    <property type="entry name" value="FN3"/>
    <property type="match status" value="1"/>
</dbReference>
<keyword evidence="6" id="KW-1185">Reference proteome</keyword>
<dbReference type="PANTHER" id="PTHR44170">
    <property type="entry name" value="PROTEIN SIDEKICK"/>
    <property type="match status" value="1"/>
</dbReference>
<dbReference type="InterPro" id="IPR003599">
    <property type="entry name" value="Ig_sub"/>
</dbReference>
<evidence type="ECO:0000313" key="6">
    <source>
        <dbReference type="Proteomes" id="UP000276776"/>
    </source>
</evidence>
<dbReference type="WBParaSite" id="TCLT_0000833401-mRNA-1">
    <property type="protein sequence ID" value="TCLT_0000833401-mRNA-1"/>
    <property type="gene ID" value="TCLT_0000833401"/>
</dbReference>
<dbReference type="SUPFAM" id="SSF48726">
    <property type="entry name" value="Immunoglobulin"/>
    <property type="match status" value="2"/>
</dbReference>
<keyword evidence="2" id="KW-1015">Disulfide bond</keyword>
<accession>A0A0N5D5P5</accession>
<evidence type="ECO:0000259" key="4">
    <source>
        <dbReference type="PROSITE" id="PS50853"/>
    </source>
</evidence>
<dbReference type="SMART" id="SM00060">
    <property type="entry name" value="FN3"/>
    <property type="match status" value="1"/>
</dbReference>
<dbReference type="Gene3D" id="2.60.40.10">
    <property type="entry name" value="Immunoglobulins"/>
    <property type="match status" value="3"/>
</dbReference>
<dbReference type="InterPro" id="IPR013098">
    <property type="entry name" value="Ig_I-set"/>
</dbReference>
<dbReference type="STRING" id="103827.A0A0N5D5P5"/>
<dbReference type="InterPro" id="IPR036179">
    <property type="entry name" value="Ig-like_dom_sf"/>
</dbReference>